<dbReference type="OrthoDB" id="733635at2759"/>
<dbReference type="AlphaFoldDB" id="A0A2G2XTD3"/>
<feature type="transmembrane region" description="Helical" evidence="1">
    <location>
        <begin position="193"/>
        <end position="216"/>
    </location>
</feature>
<organism evidence="2 3">
    <name type="scientific">Capsicum baccatum</name>
    <name type="common">Peruvian pepper</name>
    <dbReference type="NCBI Taxonomy" id="33114"/>
    <lineage>
        <taxon>Eukaryota</taxon>
        <taxon>Viridiplantae</taxon>
        <taxon>Streptophyta</taxon>
        <taxon>Embryophyta</taxon>
        <taxon>Tracheophyta</taxon>
        <taxon>Spermatophyta</taxon>
        <taxon>Magnoliopsida</taxon>
        <taxon>eudicotyledons</taxon>
        <taxon>Gunneridae</taxon>
        <taxon>Pentapetalae</taxon>
        <taxon>asterids</taxon>
        <taxon>lamiids</taxon>
        <taxon>Solanales</taxon>
        <taxon>Solanaceae</taxon>
        <taxon>Solanoideae</taxon>
        <taxon>Capsiceae</taxon>
        <taxon>Capsicum</taxon>
    </lineage>
</organism>
<dbReference type="PANTHER" id="PTHR33918:SF3">
    <property type="entry name" value="CYTOCHROME P450 FAMILY PROTEIN"/>
    <property type="match status" value="1"/>
</dbReference>
<keyword evidence="1" id="KW-1133">Transmembrane helix</keyword>
<accession>A0A2G2XTD3</accession>
<reference evidence="2 3" key="1">
    <citation type="journal article" date="2017" name="Genome Biol.">
        <title>New reference genome sequences of hot pepper reveal the massive evolution of plant disease-resistance genes by retroduplication.</title>
        <authorList>
            <person name="Kim S."/>
            <person name="Park J."/>
            <person name="Yeom S.I."/>
            <person name="Kim Y.M."/>
            <person name="Seo E."/>
            <person name="Kim K.T."/>
            <person name="Kim M.S."/>
            <person name="Lee J.M."/>
            <person name="Cheong K."/>
            <person name="Shin H.S."/>
            <person name="Kim S.B."/>
            <person name="Han K."/>
            <person name="Lee J."/>
            <person name="Park M."/>
            <person name="Lee H.A."/>
            <person name="Lee H.Y."/>
            <person name="Lee Y."/>
            <person name="Oh S."/>
            <person name="Lee J.H."/>
            <person name="Choi E."/>
            <person name="Choi E."/>
            <person name="Lee S.E."/>
            <person name="Jeon J."/>
            <person name="Kim H."/>
            <person name="Choi G."/>
            <person name="Song H."/>
            <person name="Lee J."/>
            <person name="Lee S.C."/>
            <person name="Kwon J.K."/>
            <person name="Lee H.Y."/>
            <person name="Koo N."/>
            <person name="Hong Y."/>
            <person name="Kim R.W."/>
            <person name="Kang W.H."/>
            <person name="Huh J.H."/>
            <person name="Kang B.C."/>
            <person name="Yang T.J."/>
            <person name="Lee Y.H."/>
            <person name="Bennetzen J.L."/>
            <person name="Choi D."/>
        </authorList>
    </citation>
    <scope>NUCLEOTIDE SEQUENCE [LARGE SCALE GENOMIC DNA]</scope>
    <source>
        <strain evidence="3">cv. PBC81</strain>
    </source>
</reference>
<dbReference type="STRING" id="33114.A0A2G2XTD3"/>
<proteinExistence type="predicted"/>
<keyword evidence="1" id="KW-0812">Transmembrane</keyword>
<feature type="transmembrane region" description="Helical" evidence="1">
    <location>
        <begin position="118"/>
        <end position="141"/>
    </location>
</feature>
<dbReference type="PANTHER" id="PTHR33918">
    <property type="entry name" value="OS01G0704200 PROTEIN"/>
    <property type="match status" value="1"/>
</dbReference>
<evidence type="ECO:0000313" key="3">
    <source>
        <dbReference type="Proteomes" id="UP000224567"/>
    </source>
</evidence>
<keyword evidence="3" id="KW-1185">Reference proteome</keyword>
<evidence type="ECO:0000256" key="1">
    <source>
        <dbReference type="SAM" id="Phobius"/>
    </source>
</evidence>
<reference evidence="3" key="2">
    <citation type="journal article" date="2017" name="J. Anim. Genet.">
        <title>Multiple reference genome sequences of hot pepper reveal the massive evolution of plant disease resistance genes by retroduplication.</title>
        <authorList>
            <person name="Kim S."/>
            <person name="Park J."/>
            <person name="Yeom S.-I."/>
            <person name="Kim Y.-M."/>
            <person name="Seo E."/>
            <person name="Kim K.-T."/>
            <person name="Kim M.-S."/>
            <person name="Lee J.M."/>
            <person name="Cheong K."/>
            <person name="Shin H.-S."/>
            <person name="Kim S.-B."/>
            <person name="Han K."/>
            <person name="Lee J."/>
            <person name="Park M."/>
            <person name="Lee H.-A."/>
            <person name="Lee H.-Y."/>
            <person name="Lee Y."/>
            <person name="Oh S."/>
            <person name="Lee J.H."/>
            <person name="Choi E."/>
            <person name="Choi E."/>
            <person name="Lee S.E."/>
            <person name="Jeon J."/>
            <person name="Kim H."/>
            <person name="Choi G."/>
            <person name="Song H."/>
            <person name="Lee J."/>
            <person name="Lee S.-C."/>
            <person name="Kwon J.-K."/>
            <person name="Lee H.-Y."/>
            <person name="Koo N."/>
            <person name="Hong Y."/>
            <person name="Kim R.W."/>
            <person name="Kang W.-H."/>
            <person name="Huh J.H."/>
            <person name="Kang B.-C."/>
            <person name="Yang T.-J."/>
            <person name="Lee Y.-H."/>
            <person name="Bennetzen J.L."/>
            <person name="Choi D."/>
        </authorList>
    </citation>
    <scope>NUCLEOTIDE SEQUENCE [LARGE SCALE GENOMIC DNA]</scope>
    <source>
        <strain evidence="3">cv. PBC81</strain>
    </source>
</reference>
<protein>
    <submittedName>
        <fullName evidence="2">Uncharacterized protein</fullName>
    </submittedName>
</protein>
<comment type="caution">
    <text evidence="2">The sequence shown here is derived from an EMBL/GenBank/DDBJ whole genome shotgun (WGS) entry which is preliminary data.</text>
</comment>
<dbReference type="Proteomes" id="UP000224567">
    <property type="component" value="Unassembled WGS sequence"/>
</dbReference>
<gene>
    <name evidence="2" type="ORF">CQW23_03072</name>
</gene>
<sequence>MASLTHLPSATAAVTLRHVRHKQLQLLKTRGMPNRMTFPCISHKPFSICCSNQSSWEPAPVTYVPSDNIKDNFLEGTTNIFETMSSSKQAEAESSLTEAEGVTDAKNQPTLQLQYLQWPMWLLGPAILLATGMVPTLWLPISSVVIGSNIASLLSLTGLDCIYNLGANLFLLLADSCARSPDSNQDSSSKPPFSYQLWNMVANVMGLVIPLVVLFGSQNSVLQPQLPFISYAVLLGPYLLLLSIQILTEMLTWHWKSPVWLVTPVVYEAYRVLQLMRGLKLSAELSAPAWMLHTIRGLVCWWVLILGMQLMRVAWYAGFTARAHQKLLHALPDAD</sequence>
<feature type="transmembrane region" description="Helical" evidence="1">
    <location>
        <begin position="228"/>
        <end position="248"/>
    </location>
</feature>
<keyword evidence="1" id="KW-0472">Membrane</keyword>
<feature type="transmembrane region" description="Helical" evidence="1">
    <location>
        <begin position="153"/>
        <end position="173"/>
    </location>
</feature>
<dbReference type="EMBL" id="MLFT02000001">
    <property type="protein sequence ID" value="PHT60709.1"/>
    <property type="molecule type" value="Genomic_DNA"/>
</dbReference>
<name>A0A2G2XTD3_CAPBA</name>
<feature type="transmembrane region" description="Helical" evidence="1">
    <location>
        <begin position="295"/>
        <end position="317"/>
    </location>
</feature>
<evidence type="ECO:0000313" key="2">
    <source>
        <dbReference type="EMBL" id="PHT60709.1"/>
    </source>
</evidence>